<dbReference type="RefSeq" id="WP_249287078.1">
    <property type="nucleotide sequence ID" value="NZ_JACRWC010000084.1"/>
</dbReference>
<dbReference type="Pfam" id="PF07670">
    <property type="entry name" value="Gate"/>
    <property type="match status" value="1"/>
</dbReference>
<dbReference type="InterPro" id="IPR011642">
    <property type="entry name" value="Gate_dom"/>
</dbReference>
<evidence type="ECO:0000313" key="4">
    <source>
        <dbReference type="Proteomes" id="UP000644115"/>
    </source>
</evidence>
<reference evidence="3" key="1">
    <citation type="submission" date="2020-08" db="EMBL/GenBank/DDBJ databases">
        <authorList>
            <person name="Liu C."/>
            <person name="Sun Q."/>
        </authorList>
    </citation>
    <scope>NUCLEOTIDE SEQUENCE</scope>
    <source>
        <strain evidence="3">BX16</strain>
    </source>
</reference>
<protein>
    <submittedName>
        <fullName evidence="3">YjiH family protein</fullName>
    </submittedName>
</protein>
<accession>A0A923NFH7</accession>
<feature type="transmembrane region" description="Helical" evidence="1">
    <location>
        <begin position="166"/>
        <end position="193"/>
    </location>
</feature>
<evidence type="ECO:0000313" key="3">
    <source>
        <dbReference type="EMBL" id="MBC5999672.1"/>
    </source>
</evidence>
<dbReference type="EMBL" id="JACRWC010000084">
    <property type="protein sequence ID" value="MBC5999672.1"/>
    <property type="molecule type" value="Genomic_DNA"/>
</dbReference>
<keyword evidence="1" id="KW-0472">Membrane</keyword>
<dbReference type="Proteomes" id="UP000644115">
    <property type="component" value="Unassembled WGS sequence"/>
</dbReference>
<feature type="transmembrane region" description="Helical" evidence="1">
    <location>
        <begin position="461"/>
        <end position="486"/>
    </location>
</feature>
<feature type="domain" description="Nucleoside transporter/FeoB GTPase Gate" evidence="2">
    <location>
        <begin position="164"/>
        <end position="263"/>
    </location>
</feature>
<organism evidence="3 4">
    <name type="scientific">Lentihominibacter faecis</name>
    <dbReference type="NCBI Taxonomy" id="2764712"/>
    <lineage>
        <taxon>Bacteria</taxon>
        <taxon>Bacillati</taxon>
        <taxon>Bacillota</taxon>
        <taxon>Clostridia</taxon>
        <taxon>Peptostreptococcales</taxon>
        <taxon>Anaerovoracaceae</taxon>
        <taxon>Lentihominibacter</taxon>
    </lineage>
</organism>
<name>A0A923NFH7_9FIRM</name>
<gene>
    <name evidence="3" type="ORF">H8876_06630</name>
</gene>
<comment type="caution">
    <text evidence="3">The sequence shown here is derived from an EMBL/GenBank/DDBJ whole genome shotgun (WGS) entry which is preliminary data.</text>
</comment>
<keyword evidence="4" id="KW-1185">Reference proteome</keyword>
<feature type="transmembrane region" description="Helical" evidence="1">
    <location>
        <begin position="436"/>
        <end position="454"/>
    </location>
</feature>
<evidence type="ECO:0000256" key="1">
    <source>
        <dbReference type="SAM" id="Phobius"/>
    </source>
</evidence>
<proteinExistence type="predicted"/>
<dbReference type="AlphaFoldDB" id="A0A923NFH7"/>
<keyword evidence="1" id="KW-1133">Transmembrane helix</keyword>
<feature type="transmembrane region" description="Helical" evidence="1">
    <location>
        <begin position="75"/>
        <end position="98"/>
    </location>
</feature>
<feature type="transmembrane region" description="Helical" evidence="1">
    <location>
        <begin position="240"/>
        <end position="259"/>
    </location>
</feature>
<sequence length="487" mass="53497">MENLNLDVKDLIDDPDMQSAELDEIKLSRSKTVKGLILFLVCSIIGIVVFFGSVTHADGSSETVFSFLYNSFLNLFGQGVYWILVLLIGLNFILHVYCKYIDKGKHSNILFDVYSNDNVVHTVLFALGFFYVLVYSLWLTAGVDAPELIVGDMTGGNVIPPVCKGVFGIIIIGAIFMPFLLNYGVLEIIGVLLEPLMRPLFKVPGKAALDATASFVSSSSLGVLITNRLWKNNVYTEKEMVAIMTGFSAVSIGFAGLVIETAGCGKDFAKIYFISFIMVFLVEIIMVRIPPIRWKKDVFYNGKEQTPEDRKGEAKYTSKTIPTGCRRAVKRAAIARGVPKDIGLSLKDSVVIMPQVLTMISAIGVSAMIIAEYTPIFTWLGYIFQPLLMVCQVPDAAAIAPSMPVGLAEMFLPVLVMNGTAATVAISYQARVFVCLVSMVQIIFFSETATVMLATKSPIKFWELLVCFLERTIVAIPMAAVAIHLLF</sequence>
<feature type="transmembrane region" description="Helical" evidence="1">
    <location>
        <begin position="119"/>
        <end position="138"/>
    </location>
</feature>
<evidence type="ECO:0000259" key="2">
    <source>
        <dbReference type="Pfam" id="PF07670"/>
    </source>
</evidence>
<feature type="transmembrane region" description="Helical" evidence="1">
    <location>
        <begin position="271"/>
        <end position="289"/>
    </location>
</feature>
<feature type="transmembrane region" description="Helical" evidence="1">
    <location>
        <begin position="36"/>
        <end position="55"/>
    </location>
</feature>
<keyword evidence="1" id="KW-0812">Transmembrane</keyword>